<accession>A0AAD2D7G5</accession>
<organism evidence="1 2">
    <name type="scientific">Euplotes crassus</name>
    <dbReference type="NCBI Taxonomy" id="5936"/>
    <lineage>
        <taxon>Eukaryota</taxon>
        <taxon>Sar</taxon>
        <taxon>Alveolata</taxon>
        <taxon>Ciliophora</taxon>
        <taxon>Intramacronucleata</taxon>
        <taxon>Spirotrichea</taxon>
        <taxon>Hypotrichia</taxon>
        <taxon>Euplotida</taxon>
        <taxon>Euplotidae</taxon>
        <taxon>Moneuplotes</taxon>
    </lineage>
</organism>
<proteinExistence type="predicted"/>
<gene>
    <name evidence="1" type="ORF">ECRASSUSDP1_LOCUS24043</name>
</gene>
<keyword evidence="2" id="KW-1185">Reference proteome</keyword>
<reference evidence="1" key="1">
    <citation type="submission" date="2023-07" db="EMBL/GenBank/DDBJ databases">
        <authorList>
            <consortium name="AG Swart"/>
            <person name="Singh M."/>
            <person name="Singh A."/>
            <person name="Seah K."/>
            <person name="Emmerich C."/>
        </authorList>
    </citation>
    <scope>NUCLEOTIDE SEQUENCE</scope>
    <source>
        <strain evidence="1">DP1</strain>
    </source>
</reference>
<dbReference type="EMBL" id="CAMPGE010024751">
    <property type="protein sequence ID" value="CAI2382565.1"/>
    <property type="molecule type" value="Genomic_DNA"/>
</dbReference>
<dbReference type="InterPro" id="IPR011009">
    <property type="entry name" value="Kinase-like_dom_sf"/>
</dbReference>
<dbReference type="SUPFAM" id="SSF56112">
    <property type="entry name" value="Protein kinase-like (PK-like)"/>
    <property type="match status" value="1"/>
</dbReference>
<dbReference type="Proteomes" id="UP001295684">
    <property type="component" value="Unassembled WGS sequence"/>
</dbReference>
<protein>
    <submittedName>
        <fullName evidence="1">Uncharacterized protein</fullName>
    </submittedName>
</protein>
<dbReference type="Gene3D" id="1.10.510.10">
    <property type="entry name" value="Transferase(Phosphotransferase) domain 1"/>
    <property type="match status" value="1"/>
</dbReference>
<sequence>MNLEEPSPSYKSNGTAKKIIWGKRTRPTQDQSKLFEGCLYSTFVKNSNKLPVKTVLMIVIQLLEQLEGYHGKDKCSGRLEMKHIEVRSCEQRDYVYLSPTAFGLSQDCDDQDSSRIITSINYDRGLTTTKRDDLECIAYLAILLLKGTVPWIKYCDATGTQTGKKVAREKENYGWKMLSKGLPVEVSLFLKYLNDLDEKSSISYEICKECFYSDVLQCFIGLPCQNFDLVWRDEESVVSRSNASDEFSLDSSESFDPMAAKIVEHQAMEYRKKASVPVRKTFNMNTIEEEKGFPGITKHNPDNHSKKYSHPDRLFQKEFIKDDDAQVDFRHLGDEVGGIAGKTSSKAGQMDANNLYSSSSNINFASESLVKHKIREFTHHPSVFMRHKKVI</sequence>
<comment type="caution">
    <text evidence="1">The sequence shown here is derived from an EMBL/GenBank/DDBJ whole genome shotgun (WGS) entry which is preliminary data.</text>
</comment>
<dbReference type="AlphaFoldDB" id="A0AAD2D7G5"/>
<name>A0AAD2D7G5_EUPCR</name>
<dbReference type="PANTHER" id="PTHR11909">
    <property type="entry name" value="CASEIN KINASE-RELATED"/>
    <property type="match status" value="1"/>
</dbReference>
<evidence type="ECO:0000313" key="2">
    <source>
        <dbReference type="Proteomes" id="UP001295684"/>
    </source>
</evidence>
<evidence type="ECO:0000313" key="1">
    <source>
        <dbReference type="EMBL" id="CAI2382565.1"/>
    </source>
</evidence>
<dbReference type="InterPro" id="IPR050235">
    <property type="entry name" value="CK1_Ser-Thr_kinase"/>
</dbReference>